<organism evidence="1 2">
    <name type="scientific">Jatropha curcas</name>
    <name type="common">Barbados nut</name>
    <dbReference type="NCBI Taxonomy" id="180498"/>
    <lineage>
        <taxon>Eukaryota</taxon>
        <taxon>Viridiplantae</taxon>
        <taxon>Streptophyta</taxon>
        <taxon>Embryophyta</taxon>
        <taxon>Tracheophyta</taxon>
        <taxon>Spermatophyta</taxon>
        <taxon>Magnoliopsida</taxon>
        <taxon>eudicotyledons</taxon>
        <taxon>Gunneridae</taxon>
        <taxon>Pentapetalae</taxon>
        <taxon>rosids</taxon>
        <taxon>fabids</taxon>
        <taxon>Malpighiales</taxon>
        <taxon>Euphorbiaceae</taxon>
        <taxon>Crotonoideae</taxon>
        <taxon>Jatropheae</taxon>
        <taxon>Jatropha</taxon>
    </lineage>
</organism>
<gene>
    <name evidence="1" type="ORF">JCGZ_17129</name>
</gene>
<dbReference type="AlphaFoldDB" id="A0A067KF24"/>
<dbReference type="EMBL" id="KK914680">
    <property type="protein sequence ID" value="KDP30459.1"/>
    <property type="molecule type" value="Genomic_DNA"/>
</dbReference>
<accession>A0A067KF24</accession>
<evidence type="ECO:0000313" key="2">
    <source>
        <dbReference type="Proteomes" id="UP000027138"/>
    </source>
</evidence>
<name>A0A067KF24_JATCU</name>
<proteinExistence type="predicted"/>
<evidence type="ECO:0000313" key="1">
    <source>
        <dbReference type="EMBL" id="KDP30459.1"/>
    </source>
</evidence>
<sequence>MDACLHLWDPQAHVFWFGMHYEEMCLTYEEFVALLRSDSERAPMAAPTKSRSFRTFMRMLDLLVEEAREDQANLAHQAISRFVGCHRYRVSKMERGARIANIALAETILEHIGLMGYSMLARSCFK</sequence>
<dbReference type="Proteomes" id="UP000027138">
    <property type="component" value="Unassembled WGS sequence"/>
</dbReference>
<keyword evidence="2" id="KW-1185">Reference proteome</keyword>
<reference evidence="1 2" key="1">
    <citation type="journal article" date="2014" name="PLoS ONE">
        <title>Global Analysis of Gene Expression Profiles in Physic Nut (Jatropha curcas L.) Seedlings Exposed to Salt Stress.</title>
        <authorList>
            <person name="Zhang L."/>
            <person name="Zhang C."/>
            <person name="Wu P."/>
            <person name="Chen Y."/>
            <person name="Li M."/>
            <person name="Jiang H."/>
            <person name="Wu G."/>
        </authorList>
    </citation>
    <scope>NUCLEOTIDE SEQUENCE [LARGE SCALE GENOMIC DNA]</scope>
    <source>
        <strain evidence="2">cv. GZQX0401</strain>
        <tissue evidence="1">Young leaves</tissue>
    </source>
</reference>
<dbReference type="OrthoDB" id="1748438at2759"/>
<protein>
    <submittedName>
        <fullName evidence="1">Uncharacterized protein</fullName>
    </submittedName>
</protein>